<name>A0ABT1IYR6_9ACTN</name>
<accession>A0ABT1IYR6</accession>
<evidence type="ECO:0000256" key="1">
    <source>
        <dbReference type="SAM" id="MobiDB-lite"/>
    </source>
</evidence>
<organism evidence="3 4">
    <name type="scientific">Kitasatospora paracochleata</name>
    <dbReference type="NCBI Taxonomy" id="58354"/>
    <lineage>
        <taxon>Bacteria</taxon>
        <taxon>Bacillati</taxon>
        <taxon>Actinomycetota</taxon>
        <taxon>Actinomycetes</taxon>
        <taxon>Kitasatosporales</taxon>
        <taxon>Streptomycetaceae</taxon>
        <taxon>Kitasatospora</taxon>
    </lineage>
</organism>
<dbReference type="RefSeq" id="WP_253796891.1">
    <property type="nucleotide sequence ID" value="NZ_BAAAUB010000106.1"/>
</dbReference>
<proteinExistence type="predicted"/>
<feature type="domain" description="Knr4/Smi1-like" evidence="2">
    <location>
        <begin position="15"/>
        <end position="157"/>
    </location>
</feature>
<evidence type="ECO:0000313" key="3">
    <source>
        <dbReference type="EMBL" id="MCP2309671.1"/>
    </source>
</evidence>
<evidence type="ECO:0000313" key="4">
    <source>
        <dbReference type="Proteomes" id="UP001206483"/>
    </source>
</evidence>
<protein>
    <recommendedName>
        <fullName evidence="2">Knr4/Smi1-like domain-containing protein</fullName>
    </recommendedName>
</protein>
<dbReference type="InterPro" id="IPR037883">
    <property type="entry name" value="Knr4/Smi1-like_sf"/>
</dbReference>
<feature type="region of interest" description="Disordered" evidence="1">
    <location>
        <begin position="368"/>
        <end position="393"/>
    </location>
</feature>
<dbReference type="InterPro" id="IPR018958">
    <property type="entry name" value="Knr4/Smi1-like_dom"/>
</dbReference>
<feature type="region of interest" description="Disordered" evidence="1">
    <location>
        <begin position="80"/>
        <end position="99"/>
    </location>
</feature>
<dbReference type="SMART" id="SM00860">
    <property type="entry name" value="SMI1_KNR4"/>
    <property type="match status" value="2"/>
</dbReference>
<dbReference type="EMBL" id="JAMZDX010000003">
    <property type="protein sequence ID" value="MCP2309671.1"/>
    <property type="molecule type" value="Genomic_DNA"/>
</dbReference>
<feature type="compositionally biased region" description="Acidic residues" evidence="1">
    <location>
        <begin position="373"/>
        <end position="383"/>
    </location>
</feature>
<gene>
    <name evidence="3" type="ORF">FHR36_002804</name>
</gene>
<comment type="caution">
    <text evidence="3">The sequence shown here is derived from an EMBL/GenBank/DDBJ whole genome shotgun (WGS) entry which is preliminary data.</text>
</comment>
<reference evidence="3 4" key="1">
    <citation type="submission" date="2022-06" db="EMBL/GenBank/DDBJ databases">
        <title>Sequencing the genomes of 1000 actinobacteria strains.</title>
        <authorList>
            <person name="Klenk H.-P."/>
        </authorList>
    </citation>
    <scope>NUCLEOTIDE SEQUENCE [LARGE SCALE GENOMIC DNA]</scope>
    <source>
        <strain evidence="3 4">DSM 41656</strain>
    </source>
</reference>
<dbReference type="SUPFAM" id="SSF160631">
    <property type="entry name" value="SMI1/KNR4-like"/>
    <property type="match status" value="2"/>
</dbReference>
<keyword evidence="4" id="KW-1185">Reference proteome</keyword>
<evidence type="ECO:0000259" key="2">
    <source>
        <dbReference type="SMART" id="SM00860"/>
    </source>
</evidence>
<dbReference type="Proteomes" id="UP001206483">
    <property type="component" value="Unassembled WGS sequence"/>
</dbReference>
<sequence length="393" mass="43174">MDLSELQADDRPPTPVGPADWAAAEAWLGLRLPGDFKALLADHGPVLVGGRIEIEAPIAGTDRLDYAAWIRDLKHESRRASRELPPHRPPAFHPAPGGLLPWGSSNGGGLSLFWDTSVSDDPDRWTVVLCEQLCHRCPEQVSPWLSYDLTVSAFLETVLLDCLPLPGGGVLGPLPLTVHHRGAPEAGPWTAPPVRQLSTEERETALRTGTGVDALGLLAPPPTVPYLGEDLTWERLFEQLGTRLPSDWLVLMRRYGAGCWGEWASFNPPLAEGERGLLGLVRWRTSTYREHRARFPDRHPLAVWPEPGGFLPFATTIDNDALGWLTAGDPDSWPVVVQPRHAEQGPPLEGSSTEILLEWTRGRLDVEGLPGLDPDDDPFDFAEFEPWAVPPGR</sequence>
<feature type="domain" description="Knr4/Smi1-like" evidence="2">
    <location>
        <begin position="228"/>
        <end position="362"/>
    </location>
</feature>